<dbReference type="InterPro" id="IPR006140">
    <property type="entry name" value="D-isomer_DH_NAD-bd"/>
</dbReference>
<evidence type="ECO:0000313" key="8">
    <source>
        <dbReference type="Proteomes" id="UP000698963"/>
    </source>
</evidence>
<proteinExistence type="inferred from homology"/>
<dbReference type="GO" id="GO:0051287">
    <property type="term" value="F:NAD binding"/>
    <property type="evidence" value="ECO:0007669"/>
    <property type="project" value="InterPro"/>
</dbReference>
<dbReference type="CDD" id="cd05301">
    <property type="entry name" value="GDH"/>
    <property type="match status" value="1"/>
</dbReference>
<dbReference type="PANTHER" id="PTHR10996">
    <property type="entry name" value="2-HYDROXYACID DEHYDROGENASE-RELATED"/>
    <property type="match status" value="1"/>
</dbReference>
<evidence type="ECO:0000259" key="5">
    <source>
        <dbReference type="Pfam" id="PF00389"/>
    </source>
</evidence>
<evidence type="ECO:0000259" key="6">
    <source>
        <dbReference type="Pfam" id="PF02826"/>
    </source>
</evidence>
<dbReference type="InterPro" id="IPR050223">
    <property type="entry name" value="D-isomer_2-hydroxyacid_DH"/>
</dbReference>
<dbReference type="InterPro" id="IPR036291">
    <property type="entry name" value="NAD(P)-bd_dom_sf"/>
</dbReference>
<comment type="similarity">
    <text evidence="1 4">Belongs to the D-isomer specific 2-hydroxyacid dehydrogenase family.</text>
</comment>
<dbReference type="FunFam" id="3.40.50.720:FF:000203">
    <property type="entry name" value="D-3-phosphoglycerate dehydrogenase (SerA)"/>
    <property type="match status" value="1"/>
</dbReference>
<evidence type="ECO:0000256" key="1">
    <source>
        <dbReference type="ARBA" id="ARBA00005854"/>
    </source>
</evidence>
<protein>
    <submittedName>
        <fullName evidence="7">D-glycerate dehydrogenase</fullName>
    </submittedName>
</protein>
<sequence length="330" mass="36848">MAARKILVPYPVLKDGLAELYTRGYEVFYPEDYYPKRQDILEILPKYDALISCGFLANAEAVARMDNVKIMSTYGVGYDNVALKEMTERGILVCNLPDVVTESTAEFGMGLMLAVMRRISVTDQKLRILPELRWGPTANLGHGLNGKRLGILGMGRIGKAVARRAKAFLMDVTYHNRHQLPAEVEAEYGATYIPTAEQLFRESDVVIINLPLTDSTRQSVGMEQFEMMKRTAYFINVGRGPIVREKELIEALEKGVIAGAGLDVFEHEPNIPAALRGMPNVVLGAHMATATYETRSEMVRLACKNIIDYLEYGQHPNLVNPEVLANKRPL</sequence>
<dbReference type="GO" id="GO:0016618">
    <property type="term" value="F:hydroxypyruvate reductase [NAD(P)H] activity"/>
    <property type="evidence" value="ECO:0007669"/>
    <property type="project" value="TreeGrafter"/>
</dbReference>
<dbReference type="InterPro" id="IPR029752">
    <property type="entry name" value="D-isomer_DH_CS1"/>
</dbReference>
<evidence type="ECO:0000256" key="4">
    <source>
        <dbReference type="RuleBase" id="RU003719"/>
    </source>
</evidence>
<dbReference type="PROSITE" id="PS00065">
    <property type="entry name" value="D_2_HYDROXYACID_DH_1"/>
    <property type="match status" value="1"/>
</dbReference>
<organism evidence="7 8">
    <name type="scientific">Mailhella massiliensis</name>
    <dbReference type="NCBI Taxonomy" id="1903261"/>
    <lineage>
        <taxon>Bacteria</taxon>
        <taxon>Pseudomonadati</taxon>
        <taxon>Thermodesulfobacteriota</taxon>
        <taxon>Desulfovibrionia</taxon>
        <taxon>Desulfovibrionales</taxon>
        <taxon>Desulfovibrionaceae</taxon>
        <taxon>Mailhella</taxon>
    </lineage>
</organism>
<dbReference type="Proteomes" id="UP000698963">
    <property type="component" value="Unassembled WGS sequence"/>
</dbReference>
<feature type="domain" description="D-isomer specific 2-hydroxyacid dehydrogenase catalytic" evidence="5">
    <location>
        <begin position="24"/>
        <end position="320"/>
    </location>
</feature>
<dbReference type="Pfam" id="PF00389">
    <property type="entry name" value="2-Hacid_dh"/>
    <property type="match status" value="1"/>
</dbReference>
<dbReference type="InterPro" id="IPR006139">
    <property type="entry name" value="D-isomer_2_OHA_DH_cat_dom"/>
</dbReference>
<evidence type="ECO:0000256" key="2">
    <source>
        <dbReference type="ARBA" id="ARBA00023002"/>
    </source>
</evidence>
<dbReference type="SUPFAM" id="SSF52283">
    <property type="entry name" value="Formate/glycerate dehydrogenase catalytic domain-like"/>
    <property type="match status" value="1"/>
</dbReference>
<dbReference type="RefSeq" id="WP_304121233.1">
    <property type="nucleotide sequence ID" value="NZ_DYZA01000068.1"/>
</dbReference>
<dbReference type="Gene3D" id="3.40.50.720">
    <property type="entry name" value="NAD(P)-binding Rossmann-like Domain"/>
    <property type="match status" value="2"/>
</dbReference>
<feature type="domain" description="D-isomer specific 2-hydroxyacid dehydrogenase NAD-binding" evidence="6">
    <location>
        <begin position="109"/>
        <end position="288"/>
    </location>
</feature>
<dbReference type="Pfam" id="PF02826">
    <property type="entry name" value="2-Hacid_dh_C"/>
    <property type="match status" value="1"/>
</dbReference>
<gene>
    <name evidence="7" type="ORF">K8W16_03625</name>
</gene>
<evidence type="ECO:0000313" key="7">
    <source>
        <dbReference type="EMBL" id="HJD96720.1"/>
    </source>
</evidence>
<accession>A0A921AUQ9</accession>
<reference evidence="7" key="2">
    <citation type="submission" date="2021-09" db="EMBL/GenBank/DDBJ databases">
        <authorList>
            <person name="Gilroy R."/>
        </authorList>
    </citation>
    <scope>NUCLEOTIDE SEQUENCE</scope>
    <source>
        <strain evidence="7">ChiGjej2B2-19336</strain>
    </source>
</reference>
<comment type="caution">
    <text evidence="7">The sequence shown here is derived from an EMBL/GenBank/DDBJ whole genome shotgun (WGS) entry which is preliminary data.</text>
</comment>
<name>A0A921AUQ9_9BACT</name>
<keyword evidence="2 4" id="KW-0560">Oxidoreductase</keyword>
<dbReference type="PANTHER" id="PTHR10996:SF283">
    <property type="entry name" value="GLYOXYLATE_HYDROXYPYRUVATE REDUCTASE B"/>
    <property type="match status" value="1"/>
</dbReference>
<dbReference type="GO" id="GO:0030267">
    <property type="term" value="F:glyoxylate reductase (NADPH) activity"/>
    <property type="evidence" value="ECO:0007669"/>
    <property type="project" value="TreeGrafter"/>
</dbReference>
<evidence type="ECO:0000256" key="3">
    <source>
        <dbReference type="ARBA" id="ARBA00023027"/>
    </source>
</evidence>
<dbReference type="GO" id="GO:0005829">
    <property type="term" value="C:cytosol"/>
    <property type="evidence" value="ECO:0007669"/>
    <property type="project" value="TreeGrafter"/>
</dbReference>
<keyword evidence="3" id="KW-0520">NAD</keyword>
<reference evidence="7" key="1">
    <citation type="journal article" date="2021" name="PeerJ">
        <title>Extensive microbial diversity within the chicken gut microbiome revealed by metagenomics and culture.</title>
        <authorList>
            <person name="Gilroy R."/>
            <person name="Ravi A."/>
            <person name="Getino M."/>
            <person name="Pursley I."/>
            <person name="Horton D.L."/>
            <person name="Alikhan N.F."/>
            <person name="Baker D."/>
            <person name="Gharbi K."/>
            <person name="Hall N."/>
            <person name="Watson M."/>
            <person name="Adriaenssens E.M."/>
            <person name="Foster-Nyarko E."/>
            <person name="Jarju S."/>
            <person name="Secka A."/>
            <person name="Antonio M."/>
            <person name="Oren A."/>
            <person name="Chaudhuri R.R."/>
            <person name="La Ragione R."/>
            <person name="Hildebrand F."/>
            <person name="Pallen M.J."/>
        </authorList>
    </citation>
    <scope>NUCLEOTIDE SEQUENCE</scope>
    <source>
        <strain evidence="7">ChiGjej2B2-19336</strain>
    </source>
</reference>
<dbReference type="EMBL" id="DYZA01000068">
    <property type="protein sequence ID" value="HJD96720.1"/>
    <property type="molecule type" value="Genomic_DNA"/>
</dbReference>
<dbReference type="AlphaFoldDB" id="A0A921AUQ9"/>
<dbReference type="SUPFAM" id="SSF51735">
    <property type="entry name" value="NAD(P)-binding Rossmann-fold domains"/>
    <property type="match status" value="1"/>
</dbReference>